<name>A0A2V1IQR5_9BACT</name>
<sequence>MVTQATEDGGKAGDGRSHRQRRTAARRGTDGQRAAGVRQDTGLLVAPDTAALCAQVSGGYIQTNVVSGRTPIYRSEWTRR</sequence>
<protein>
    <submittedName>
        <fullName evidence="2">Uncharacterized protein</fullName>
    </submittedName>
</protein>
<evidence type="ECO:0000313" key="3">
    <source>
        <dbReference type="Proteomes" id="UP000244905"/>
    </source>
</evidence>
<keyword evidence="3" id="KW-1185">Reference proteome</keyword>
<dbReference type="Proteomes" id="UP000244905">
    <property type="component" value="Unassembled WGS sequence"/>
</dbReference>
<gene>
    <name evidence="2" type="ORF">C5O23_04875</name>
</gene>
<comment type="caution">
    <text evidence="2">The sequence shown here is derived from an EMBL/GenBank/DDBJ whole genome shotgun (WGS) entry which is preliminary data.</text>
</comment>
<feature type="region of interest" description="Disordered" evidence="1">
    <location>
        <begin position="1"/>
        <end position="36"/>
    </location>
</feature>
<organism evidence="2 3">
    <name type="scientific">Duncaniella muris</name>
    <dbReference type="NCBI Taxonomy" id="2094150"/>
    <lineage>
        <taxon>Bacteria</taxon>
        <taxon>Pseudomonadati</taxon>
        <taxon>Bacteroidota</taxon>
        <taxon>Bacteroidia</taxon>
        <taxon>Bacteroidales</taxon>
        <taxon>Muribaculaceae</taxon>
        <taxon>Duncaniella</taxon>
    </lineage>
</organism>
<proteinExistence type="predicted"/>
<dbReference type="EMBL" id="PUEC01000008">
    <property type="protein sequence ID" value="PWB02971.1"/>
    <property type="molecule type" value="Genomic_DNA"/>
</dbReference>
<accession>A0A2V1IQR5</accession>
<feature type="compositionally biased region" description="Basic and acidic residues" evidence="1">
    <location>
        <begin position="8"/>
        <end position="17"/>
    </location>
</feature>
<reference evidence="3" key="1">
    <citation type="submission" date="2018-02" db="EMBL/GenBank/DDBJ databases">
        <authorList>
            <person name="Clavel T."/>
            <person name="Strowig T."/>
        </authorList>
    </citation>
    <scope>NUCLEOTIDE SEQUENCE [LARGE SCALE GENOMIC DNA]</scope>
    <source>
        <strain evidence="3">DSM 103720</strain>
    </source>
</reference>
<evidence type="ECO:0000313" key="2">
    <source>
        <dbReference type="EMBL" id="PWB02971.1"/>
    </source>
</evidence>
<dbReference type="AlphaFoldDB" id="A0A2V1IQR5"/>
<evidence type="ECO:0000256" key="1">
    <source>
        <dbReference type="SAM" id="MobiDB-lite"/>
    </source>
</evidence>